<dbReference type="SMART" id="SM00356">
    <property type="entry name" value="ZnF_C3H1"/>
    <property type="match status" value="1"/>
</dbReference>
<dbReference type="Pfam" id="PF00023">
    <property type="entry name" value="Ank"/>
    <property type="match status" value="1"/>
</dbReference>
<dbReference type="SUPFAM" id="SSF48452">
    <property type="entry name" value="TPR-like"/>
    <property type="match status" value="1"/>
</dbReference>
<dbReference type="Gene3D" id="1.25.40.20">
    <property type="entry name" value="Ankyrin repeat-containing domain"/>
    <property type="match status" value="2"/>
</dbReference>
<dbReference type="OrthoDB" id="3156807at2759"/>
<evidence type="ECO:0000256" key="2">
    <source>
        <dbReference type="ARBA" id="ARBA00022801"/>
    </source>
</evidence>
<reference evidence="11" key="1">
    <citation type="submission" date="2022-01" db="EMBL/GenBank/DDBJ databases">
        <authorList>
            <person name="Braso-Vives M."/>
        </authorList>
    </citation>
    <scope>NUCLEOTIDE SEQUENCE</scope>
</reference>
<dbReference type="Proteomes" id="UP000838412">
    <property type="component" value="Chromosome 4"/>
</dbReference>
<dbReference type="PROSITE" id="PS51198">
    <property type="entry name" value="UVRD_HELICASE_ATP_BIND"/>
    <property type="match status" value="1"/>
</dbReference>
<feature type="region of interest" description="Disordered" evidence="8">
    <location>
        <begin position="366"/>
        <end position="391"/>
    </location>
</feature>
<keyword evidence="3 6" id="KW-0347">Helicase</keyword>
<feature type="domain" description="UvrD-like helicase ATP-binding" evidence="10">
    <location>
        <begin position="1098"/>
        <end position="1605"/>
    </location>
</feature>
<keyword evidence="2 6" id="KW-0378">Hydrolase</keyword>
<feature type="region of interest" description="Disordered" evidence="8">
    <location>
        <begin position="803"/>
        <end position="859"/>
    </location>
</feature>
<evidence type="ECO:0000256" key="3">
    <source>
        <dbReference type="ARBA" id="ARBA00022806"/>
    </source>
</evidence>
<evidence type="ECO:0000259" key="9">
    <source>
        <dbReference type="PROSITE" id="PS50103"/>
    </source>
</evidence>
<organism evidence="11 12">
    <name type="scientific">Branchiostoma lanceolatum</name>
    <name type="common">Common lancelet</name>
    <name type="synonym">Amphioxus lanceolatum</name>
    <dbReference type="NCBI Taxonomy" id="7740"/>
    <lineage>
        <taxon>Eukaryota</taxon>
        <taxon>Metazoa</taxon>
        <taxon>Chordata</taxon>
        <taxon>Cephalochordata</taxon>
        <taxon>Leptocardii</taxon>
        <taxon>Amphioxiformes</taxon>
        <taxon>Branchiostomatidae</taxon>
        <taxon>Branchiostoma</taxon>
    </lineage>
</organism>
<dbReference type="SMART" id="SM00248">
    <property type="entry name" value="ANK"/>
    <property type="match status" value="5"/>
</dbReference>
<dbReference type="GO" id="GO:0010468">
    <property type="term" value="P:regulation of gene expression"/>
    <property type="evidence" value="ECO:0007669"/>
    <property type="project" value="UniProtKB-ARBA"/>
</dbReference>
<dbReference type="PROSITE" id="PS50103">
    <property type="entry name" value="ZF_C3H1"/>
    <property type="match status" value="1"/>
</dbReference>
<feature type="compositionally biased region" description="Pro residues" evidence="8">
    <location>
        <begin position="375"/>
        <end position="391"/>
    </location>
</feature>
<feature type="repeat" description="ANK" evidence="5">
    <location>
        <begin position="594"/>
        <end position="621"/>
    </location>
</feature>
<feature type="compositionally biased region" description="Polar residues" evidence="8">
    <location>
        <begin position="1208"/>
        <end position="1222"/>
    </location>
</feature>
<dbReference type="PANTHER" id="PTHR21529">
    <property type="entry name" value="MAMMARY TURMOR VIRUS RECEPTOR HOMOLOG 1, 2 MTVR1, 2"/>
    <property type="match status" value="1"/>
</dbReference>
<dbReference type="InterPro" id="IPR027417">
    <property type="entry name" value="P-loop_NTPase"/>
</dbReference>
<feature type="compositionally biased region" description="Basic residues" evidence="8">
    <location>
        <begin position="3148"/>
        <end position="3162"/>
    </location>
</feature>
<dbReference type="InterPro" id="IPR011990">
    <property type="entry name" value="TPR-like_helical_dom_sf"/>
</dbReference>
<keyword evidence="5" id="KW-0040">ANK repeat</keyword>
<dbReference type="PROSITE" id="PS50088">
    <property type="entry name" value="ANK_REPEAT"/>
    <property type="match status" value="2"/>
</dbReference>
<feature type="compositionally biased region" description="Basic and acidic residues" evidence="8">
    <location>
        <begin position="810"/>
        <end position="827"/>
    </location>
</feature>
<evidence type="ECO:0000256" key="8">
    <source>
        <dbReference type="SAM" id="MobiDB-lite"/>
    </source>
</evidence>
<protein>
    <submittedName>
        <fullName evidence="11">TRANK1 protein</fullName>
    </submittedName>
</protein>
<evidence type="ECO:0000256" key="5">
    <source>
        <dbReference type="PROSITE-ProRule" id="PRU00023"/>
    </source>
</evidence>
<feature type="repeat" description="ANK" evidence="5">
    <location>
        <begin position="631"/>
        <end position="667"/>
    </location>
</feature>
<dbReference type="GO" id="GO:0016787">
    <property type="term" value="F:hydrolase activity"/>
    <property type="evidence" value="ECO:0007669"/>
    <property type="project" value="UniProtKB-UniRule"/>
</dbReference>
<keyword evidence="7" id="KW-0862">Zinc</keyword>
<dbReference type="PANTHER" id="PTHR21529:SF4">
    <property type="entry name" value="TPR AND ANKYRIN REPEAT-CONTAINING PROTEIN 1"/>
    <property type="match status" value="1"/>
</dbReference>
<evidence type="ECO:0000313" key="11">
    <source>
        <dbReference type="EMBL" id="CAH1263373.1"/>
    </source>
</evidence>
<dbReference type="SUPFAM" id="SSF48403">
    <property type="entry name" value="Ankyrin repeat"/>
    <property type="match status" value="1"/>
</dbReference>
<dbReference type="SMART" id="SM00028">
    <property type="entry name" value="TPR"/>
    <property type="match status" value="4"/>
</dbReference>
<feature type="domain" description="C3H1-type" evidence="9">
    <location>
        <begin position="2304"/>
        <end position="2332"/>
    </location>
</feature>
<evidence type="ECO:0000313" key="12">
    <source>
        <dbReference type="Proteomes" id="UP000838412"/>
    </source>
</evidence>
<name>A0A8J9ZTL8_BRALA</name>
<sequence>MAMPWRFGPPPGQPDRHQQARLKSEVEKIGAHAMSMFRQGDYFNAAHRWSEALRYAELLGERSTIAQLLLNRSSCAQRIGREDVALSDAEEAINADPTRLKGYLKAGLSAFRMQHFDQALHFYRNGYLKAAELNRPFQKEPLDFLINMAEAIHCLRGSQVEVLLQTIRPAKHLRTMLVEQLATDQKWHLLRAVFFGGGAGYRPNSGGIATGCDTSKINLSPILQTYWTKPLSNIRDTICVLLQHGSELGGFSLEKGDTPMHALLNVELKKGDDSLQIMTMVCESLTLRFINTLKATDVKGNTLLHVVAMADRERQTSKRCAVRAVGLLLDVGLDPGVCNADGKKAADYARKGSELFSCLESGQGEAQGASKSFSQPPPTQTQPRPTQPIVPPWTWKAKEQKTKAHMTPLDRGRKYMQQGKSMDALKVFAQTISDAKLKNNGDMTAEHRQCLEGIVHAMENIKEVPRKVVVEAPPSVWRGAVAQLSSQKRWRTLGMLLTGGGNFHNAGDGGLATGCDTTGVPLVQVFKFFERKEGKHSGLKMHSVMRELLKGGASPDGDTSDIHPISYCLQSKNFVAVQMLLEHGANLSKLKLRKGDTPLHAAVQIAKEGNRGILNLLLSKGNVDHRTRDSSGNSLLHIAVKGKYSMDGAKLIEQLLGIGVDPSKKNNEGMTPLDYLKVGDRRRQLLEPLMKKEKDSPTRSLDHNANNNNSKHSKETNEQMPSNPADKIADSWEDVTADGSGDNEKPKQAERQTSLSQAQRKSAKEDPMKRRIQNSIEAIPLLSTEETEERLLRRVRQKFNQATPLITITRPDKDQGKPEDKDRKLEADQSLDAAAQEVKPLHAQSCRKPEEGEELPDTSYDVFDKDLPWEVECTDKVKKILKKKSFPYDVKKRVVEKVNRLAKGEWIGNLTKKVRGRPQEEGMQLFEAKIDKGSRILWELAIAFSPRLSEDPIEWLKGVQEAEESTTLTSGGRIYSEIIRLWDIVLDHDNLERAIDQAVTSFVRGKASMPIAKKSLVGSTSLQFKSAPATMDRLPMLFTEKEITTSPTDIPEAQQFFPAASSNENEYNILKFYCFSSSLVNNILRDDSLPVEFPFKVTDLEHAIVHLKAQPPSSILLLGRSGTGKTTCCLFRLWYAYLSYWTKSAAHGFEPWVPKSKAYIQRSNRANDEDDNEEDGEESQIIQAEDSGSEEETCTKSKKKVNDKDSFSRQTYQSDKVDTSMQKLDDDDESLHTEMAKRDWKEPEPMENLETGEQTFEHLHQIFVTKNAVLCSEVGKNFLELCHGTEAAQKYLEANQDEKIPVTLQDVDPAGFPLFLDSRQWLLMLDASLEEPHFFKRDDEGHMTEEIPGWMENDGPATFIPTDSDLEDDSDDDEDFDIEGGKELDKLKAAINAAEDSGRPQHERRTMRQEVTYEVFCTELWKRVNRGRVDYHPSLVWMEIMSIIKGSVEAVETNEGFLSREKYLEMGKKRAEFTGDRDKIYDIFQTYQHEKRHRHMFDEMDLVHNLYERLTHAEDVDWSIHQVYVDETQDFTQAELALLIRCCRDPNEMFFTGDTAQSIMRGVSFRFKDLRSLFHKAKESLQQMGKRTAVQVPDMYHLTHNYRSHCGILDLAAGVIKLLERFFPYSFDHLPKDRGIMEGPKPLLLQGCSQKDLVTLLQGNRRATSTIEFGAHQVVLVANSEAKEDMPDVFRGSLVLTIYESKGLEFDDVLLYNIFKDSQANEEWRVVLTCMEEDVAKAPKTESCFKTVGLLKIEDDHSSAVAQARPLEFNPEKHKVLNSELKNLYTAITRARVNVWIFDEDTTKHAPMFKYFLAQQFVEEPQRDRQGQLSSNVFVKESTPEEWCQRGEYFYKKERWEIAADFFKKGGDQKKANMALAQHLAYQASQDATTTREKHRIRQRFLESADLFLQSANPVEDREALVRAARCLTNSRDYQLAAQLFERLGEFSSAAHLYQRENMKVEASRCFVQAGNFKKAVNFLRSSEEFEAAADVSKQYIKLQNKCQQEGLDPTVVMTAPIYTPDNLLIAAIDHYRRHEEEENMIFCLNRLPVDTRLTFFKKHGREKEAAELLQKEGRGQEAAELLKAIGEFEAAAKASDQHQSPQFVAECLLIQSRKQMKEVTYDFQGTKDSLIRCMVLYNKCGNNEGRAEAMMMLGVLTDDDSMLSGAIKHFGINTAGALEAAALLVKRKKTLTFGDIRHILAVFEDIFTLIRALLLARGHSVKDQQWVKACELFYGVKRTDSSNATFSSSEEPRILDALEFFGRSRSTTKMDIQTARACMASNLLRNVDQLKDRLTEILRSIVTRSRVCSMYTAGLSCPKGDACAYLHHPYDEGTLNSLLQATVFLIKVQGVIDLGYEKIKDSKWEQVQQAVATLRDRGAEKSRLCDDMYDILFPTHCHQRLLTKSFTTARDVFQMFQGARDAVVMPCIRDYAKSLWESASHTDKRSNTDLLIKIANLLRLAKEPPINFSSLLASAEEGFKKWASKRKHPEKIPRHIGMGCDRVGSNHLLFFSFMRRLEEFIENIYERGDIISSIGNMKAFMSLLAKRALEPLIPSFANTCFFLELLVVICYSTYAKMNQHMLLCLPASYISMVHLCDRLWSSGKGSIYSAIQRLPYRKEDNLRMVTECIWFIIDIICQSQRFPDFNVIDDAFRPNIPDYAESGEMERVFVLALVLICGCGGPVPKNAEIPLRKALNRIIIKKHFPQRLADAIRGVRSANGIRDVVFVLQALLKARDQEYLRHCCWKYPDGRTRGIYRGLNFEQVKPDMFIGGFWRKIMMEFRSHDDDVTHADDNSVSACSQNDVCKTSDDDVLPQGSTGVSTVESTSQASKEGDVFHGQDEDDVIIEDEFEEEEGDDGNQAMDDPTLAEGLGNRSRYIEKIWQQQAEERRQSAACKIQQFWRKCRNVRSMETPELELTYGTAHMERQMSVEQDDLREFKLDDTGCRICGVTFESRPYVRDDIEEQEEDQGRDATEEAWDADVDGTKAEEDDVEERDIITREKHLEDSMHSVNLSEFGHFQQFYTTDVARVKKRFDKFILEADNDKENEGAVMLEIQKVNTAHDSLRRLLEKIKDECAWNKRQDAYEAFRNLQEALVAFRRAKRLIERQADEEGASEAFMDEEGEEFRNLDEDDFIAVGGRQQYAKGKGGRQRKKRTRKIQKKNAPMI</sequence>
<dbReference type="EMBL" id="OV696689">
    <property type="protein sequence ID" value="CAH1263373.1"/>
    <property type="molecule type" value="Genomic_DNA"/>
</dbReference>
<dbReference type="InterPro" id="IPR019734">
    <property type="entry name" value="TPR_rpt"/>
</dbReference>
<evidence type="ECO:0000259" key="10">
    <source>
        <dbReference type="PROSITE" id="PS51198"/>
    </source>
</evidence>
<evidence type="ECO:0000256" key="7">
    <source>
        <dbReference type="PROSITE-ProRule" id="PRU00723"/>
    </source>
</evidence>
<dbReference type="GO" id="GO:0005524">
    <property type="term" value="F:ATP binding"/>
    <property type="evidence" value="ECO:0007669"/>
    <property type="project" value="UniProtKB-UniRule"/>
</dbReference>
<feature type="compositionally biased region" description="Polar residues" evidence="8">
    <location>
        <begin position="751"/>
        <end position="760"/>
    </location>
</feature>
<feature type="compositionally biased region" description="Low complexity" evidence="8">
    <location>
        <begin position="2817"/>
        <end position="2828"/>
    </location>
</feature>
<dbReference type="Pfam" id="PF00580">
    <property type="entry name" value="UvrD-helicase"/>
    <property type="match status" value="1"/>
</dbReference>
<feature type="region of interest" description="Disordered" evidence="8">
    <location>
        <begin position="2852"/>
        <end position="2871"/>
    </location>
</feature>
<evidence type="ECO:0000256" key="6">
    <source>
        <dbReference type="PROSITE-ProRule" id="PRU00560"/>
    </source>
</evidence>
<feature type="compositionally biased region" description="Acidic residues" evidence="8">
    <location>
        <begin position="1168"/>
        <end position="1178"/>
    </location>
</feature>
<dbReference type="Gene3D" id="1.25.40.10">
    <property type="entry name" value="Tetratricopeptide repeat domain"/>
    <property type="match status" value="1"/>
</dbReference>
<feature type="compositionally biased region" description="Basic and acidic residues" evidence="8">
    <location>
        <begin position="689"/>
        <end position="702"/>
    </location>
</feature>
<keyword evidence="1 6" id="KW-0547">Nucleotide-binding</keyword>
<dbReference type="SUPFAM" id="SSF52540">
    <property type="entry name" value="P-loop containing nucleoside triphosphate hydrolases"/>
    <property type="match status" value="1"/>
</dbReference>
<dbReference type="GO" id="GO:0008270">
    <property type="term" value="F:zinc ion binding"/>
    <property type="evidence" value="ECO:0007669"/>
    <property type="project" value="UniProtKB-KW"/>
</dbReference>
<keyword evidence="12" id="KW-1185">Reference proteome</keyword>
<dbReference type="InterPro" id="IPR002110">
    <property type="entry name" value="Ankyrin_rpt"/>
</dbReference>
<feature type="region of interest" description="Disordered" evidence="8">
    <location>
        <begin position="1163"/>
        <end position="1229"/>
    </location>
</feature>
<evidence type="ECO:0000256" key="1">
    <source>
        <dbReference type="ARBA" id="ARBA00022741"/>
    </source>
</evidence>
<dbReference type="InterPro" id="IPR000571">
    <property type="entry name" value="Znf_CCCH"/>
</dbReference>
<dbReference type="InterPro" id="IPR039904">
    <property type="entry name" value="TRANK1"/>
</dbReference>
<feature type="region of interest" description="Disordered" evidence="8">
    <location>
        <begin position="3142"/>
        <end position="3168"/>
    </location>
</feature>
<feature type="region of interest" description="Disordered" evidence="8">
    <location>
        <begin position="2811"/>
        <end position="2835"/>
    </location>
</feature>
<keyword evidence="4 6" id="KW-0067">ATP-binding</keyword>
<gene>
    <name evidence="11" type="primary">TRANK1</name>
    <name evidence="11" type="ORF">BLAG_LOCUS18083</name>
</gene>
<dbReference type="PROSITE" id="PS50297">
    <property type="entry name" value="ANK_REP_REGION"/>
    <property type="match status" value="1"/>
</dbReference>
<evidence type="ECO:0000256" key="4">
    <source>
        <dbReference type="ARBA" id="ARBA00022840"/>
    </source>
</evidence>
<feature type="binding site" evidence="6">
    <location>
        <begin position="1119"/>
        <end position="1126"/>
    </location>
    <ligand>
        <name>ATP</name>
        <dbReference type="ChEBI" id="CHEBI:30616"/>
    </ligand>
</feature>
<dbReference type="InterPro" id="IPR014016">
    <property type="entry name" value="UvrD-like_ATP-bd"/>
</dbReference>
<accession>A0A8J9ZTL8</accession>
<proteinExistence type="predicted"/>
<dbReference type="Gene3D" id="3.40.50.300">
    <property type="entry name" value="P-loop containing nucleotide triphosphate hydrolases"/>
    <property type="match status" value="2"/>
</dbReference>
<feature type="region of interest" description="Disordered" evidence="8">
    <location>
        <begin position="689"/>
        <end position="772"/>
    </location>
</feature>
<feature type="zinc finger region" description="C3H1-type" evidence="7">
    <location>
        <begin position="2304"/>
        <end position="2332"/>
    </location>
</feature>
<dbReference type="GO" id="GO:0004386">
    <property type="term" value="F:helicase activity"/>
    <property type="evidence" value="ECO:0007669"/>
    <property type="project" value="UniProtKB-UniRule"/>
</dbReference>
<keyword evidence="7" id="KW-0863">Zinc-finger</keyword>
<keyword evidence="7" id="KW-0479">Metal-binding</keyword>
<dbReference type="InterPro" id="IPR036770">
    <property type="entry name" value="Ankyrin_rpt-contain_sf"/>
</dbReference>